<feature type="compositionally biased region" description="Basic residues" evidence="1">
    <location>
        <begin position="543"/>
        <end position="552"/>
    </location>
</feature>
<dbReference type="Proteomes" id="UP000019478">
    <property type="component" value="Unassembled WGS sequence"/>
</dbReference>
<feature type="compositionally biased region" description="Polar residues" evidence="1">
    <location>
        <begin position="524"/>
        <end position="533"/>
    </location>
</feature>
<evidence type="ECO:0000256" key="1">
    <source>
        <dbReference type="SAM" id="MobiDB-lite"/>
    </source>
</evidence>
<dbReference type="Pfam" id="PF11905">
    <property type="entry name" value="DUF3425"/>
    <property type="match status" value="1"/>
</dbReference>
<organism evidence="2 3">
    <name type="scientific">Capronia epimyces CBS 606.96</name>
    <dbReference type="NCBI Taxonomy" id="1182542"/>
    <lineage>
        <taxon>Eukaryota</taxon>
        <taxon>Fungi</taxon>
        <taxon>Dikarya</taxon>
        <taxon>Ascomycota</taxon>
        <taxon>Pezizomycotina</taxon>
        <taxon>Eurotiomycetes</taxon>
        <taxon>Chaetothyriomycetidae</taxon>
        <taxon>Chaetothyriales</taxon>
        <taxon>Herpotrichiellaceae</taxon>
        <taxon>Capronia</taxon>
    </lineage>
</organism>
<accession>W9ZAE1</accession>
<sequence length="588" mass="65174">MSVAGNGAINKSKGQSKTKILAAKKKPASADQAQSHNLKAARKRTQNRISQKCLREKQLAQMQHLNSFLDMIQASRTGGDDNNTALMKAHLKLLEENQQMKAVLLRMRKKLLSLSNSTSNAADDDIFDHILGQAEANDVELDTSTQRKQINQTPKTKVSSQGLIVNEDYDEAAVDYGNSAWSGRAHSDSPAHRVSRGGGTSERSPNEAEILHNNEDSPPFPSFEDHRADFRANLRDELQWTPMMESVDFSNMPDMLNPVPEPTFDLALSLDSTEARFLHYTSQTMLGDTVNLSGKAMADLVERACIIYALQILNMPVDADGPEGPQVLAALKQQYAHRVPDQVVEDLARVATNILTVFAGIDAYAYGIGASEIMERILRWRLKPTTTNRLAIPEPLRPTPLQSADGVSHPLVIDLIAWPKLRDQLILLSRQSDVDYVIGDIVLHTVVEVPQIHMSLSVLDLFHNRVFPNMNWSADTSMQQKDGVPPTLMAGPDNKAIRSIRSEIGLRMAQMTADNATGREPAGSNANDNSYSAFNERPLSHPHPPRPKKHPLSAKDGIDKLSRWKISLEFADKYPSLDCSDRKCFLSL</sequence>
<dbReference type="OrthoDB" id="10261951at2759"/>
<comment type="caution">
    <text evidence="2">The sequence shown here is derived from an EMBL/GenBank/DDBJ whole genome shotgun (WGS) entry which is preliminary data.</text>
</comment>
<feature type="region of interest" description="Disordered" evidence="1">
    <location>
        <begin position="1"/>
        <end position="46"/>
    </location>
</feature>
<dbReference type="EMBL" id="AMGY01000001">
    <property type="protein sequence ID" value="EXJ91484.1"/>
    <property type="molecule type" value="Genomic_DNA"/>
</dbReference>
<feature type="region of interest" description="Disordered" evidence="1">
    <location>
        <begin position="181"/>
        <end position="225"/>
    </location>
</feature>
<dbReference type="PANTHER" id="PTHR37012:SF2">
    <property type="entry name" value="BZIP DOMAIN-CONTAINING PROTEIN-RELATED"/>
    <property type="match status" value="1"/>
</dbReference>
<dbReference type="GeneID" id="19164174"/>
<evidence type="ECO:0008006" key="4">
    <source>
        <dbReference type="Google" id="ProtNLM"/>
    </source>
</evidence>
<dbReference type="RefSeq" id="XP_007728374.1">
    <property type="nucleotide sequence ID" value="XM_007730184.1"/>
</dbReference>
<proteinExistence type="predicted"/>
<feature type="region of interest" description="Disordered" evidence="1">
    <location>
        <begin position="516"/>
        <end position="556"/>
    </location>
</feature>
<dbReference type="HOGENOM" id="CLU_041813_0_0_1"/>
<keyword evidence="3" id="KW-1185">Reference proteome</keyword>
<gene>
    <name evidence="2" type="ORF">A1O3_00032</name>
</gene>
<feature type="compositionally biased region" description="Basic and acidic residues" evidence="1">
    <location>
        <begin position="204"/>
        <end position="215"/>
    </location>
</feature>
<evidence type="ECO:0000313" key="3">
    <source>
        <dbReference type="Proteomes" id="UP000019478"/>
    </source>
</evidence>
<name>W9ZAE1_9EURO</name>
<evidence type="ECO:0000313" key="2">
    <source>
        <dbReference type="EMBL" id="EXJ91484.1"/>
    </source>
</evidence>
<reference evidence="2 3" key="1">
    <citation type="submission" date="2013-03" db="EMBL/GenBank/DDBJ databases">
        <title>The Genome Sequence of Capronia epimyces CBS 606.96.</title>
        <authorList>
            <consortium name="The Broad Institute Genomics Platform"/>
            <person name="Cuomo C."/>
            <person name="de Hoog S."/>
            <person name="Gorbushina A."/>
            <person name="Walker B."/>
            <person name="Young S.K."/>
            <person name="Zeng Q."/>
            <person name="Gargeya S."/>
            <person name="Fitzgerald M."/>
            <person name="Haas B."/>
            <person name="Abouelleil A."/>
            <person name="Allen A.W."/>
            <person name="Alvarado L."/>
            <person name="Arachchi H.M."/>
            <person name="Berlin A.M."/>
            <person name="Chapman S.B."/>
            <person name="Gainer-Dewar J."/>
            <person name="Goldberg J."/>
            <person name="Griggs A."/>
            <person name="Gujja S."/>
            <person name="Hansen M."/>
            <person name="Howarth C."/>
            <person name="Imamovic A."/>
            <person name="Ireland A."/>
            <person name="Larimer J."/>
            <person name="McCowan C."/>
            <person name="Murphy C."/>
            <person name="Pearson M."/>
            <person name="Poon T.W."/>
            <person name="Priest M."/>
            <person name="Roberts A."/>
            <person name="Saif S."/>
            <person name="Shea T."/>
            <person name="Sisk P."/>
            <person name="Sykes S."/>
            <person name="Wortman J."/>
            <person name="Nusbaum C."/>
            <person name="Birren B."/>
        </authorList>
    </citation>
    <scope>NUCLEOTIDE SEQUENCE [LARGE SCALE GENOMIC DNA]</scope>
    <source>
        <strain evidence="2 3">CBS 606.96</strain>
    </source>
</reference>
<dbReference type="PANTHER" id="PTHR37012">
    <property type="entry name" value="B-ZIP TRANSCRIPTION FACTOR (EUROFUNG)-RELATED"/>
    <property type="match status" value="1"/>
</dbReference>
<dbReference type="InterPro" id="IPR021833">
    <property type="entry name" value="DUF3425"/>
</dbReference>
<dbReference type="STRING" id="1182542.W9ZAE1"/>
<protein>
    <recommendedName>
        <fullName evidence="4">BZIP domain-containing protein</fullName>
    </recommendedName>
</protein>
<dbReference type="eggNOG" id="ENOG502S1U7">
    <property type="taxonomic scope" value="Eukaryota"/>
</dbReference>
<dbReference type="AlphaFoldDB" id="W9ZAE1"/>